<dbReference type="PANTHER" id="PTHR36932:SF1">
    <property type="entry name" value="CAPSULAR POLYSACCHARIDE BIOSYNTHESIS PROTEIN"/>
    <property type="match status" value="1"/>
</dbReference>
<dbReference type="Pfam" id="PF00501">
    <property type="entry name" value="AMP-binding"/>
    <property type="match status" value="1"/>
</dbReference>
<reference evidence="2 3" key="1">
    <citation type="submission" date="2019-03" db="EMBL/GenBank/DDBJ databases">
        <title>Genomic Encyclopedia of Type Strains, Phase IV (KMG-IV): sequencing the most valuable type-strain genomes for metagenomic binning, comparative biology and taxonomic classification.</title>
        <authorList>
            <person name="Goeker M."/>
        </authorList>
    </citation>
    <scope>NUCLEOTIDE SEQUENCE [LARGE SCALE GENOMIC DNA]</scope>
    <source>
        <strain evidence="2 3">DSM 29487</strain>
    </source>
</reference>
<feature type="domain" description="AMP-dependent synthetase/ligase" evidence="1">
    <location>
        <begin position="194"/>
        <end position="278"/>
    </location>
</feature>
<dbReference type="InterPro" id="IPR053158">
    <property type="entry name" value="CapK_Type1_Caps_Biosynth"/>
</dbReference>
<keyword evidence="2" id="KW-0436">Ligase</keyword>
<comment type="caution">
    <text evidence="2">The sequence shown here is derived from an EMBL/GenBank/DDBJ whole genome shotgun (WGS) entry which is preliminary data.</text>
</comment>
<sequence>MNYLNLLYKLYQYKKNTKRSREDILKRQAEKLRDILEYSYHHSTYYQRVFETVGITKENIRQIPISSFPSLDKATFVQYFDEIVTDVVLHQNDLQVFDEDIALTQMTYKGKYHVVHSSGSTGKPTYYVYDEHAWNEMLIGILRAALWDMSMPEILKLLLSGPRIVYIAATDGRYGGAMAVGAGIEGIHAKQLFLDINLPVKQWMKEVEEFQPNIIIGYPSAIKILAELIEKKEIQIRVKRVISCGEPLNSSLRDYLEKVFNAPLMNIYGASESLAIGVEASSKEGMYLFDDMNYVEIENGNMYLTSLYNFAQPLIRYKISDRLMIKETNENRYPLTLIENILGRNEDMMWFEDENGEKDFLHPLAIEGFVFEGMLDFQFHQIDKQTFEMLIQMNNQSQNNNVKDYMQKQMNKILDLKNLSYVQFVVQIVDEIYPDRKTGKKRLITKERIYE</sequence>
<dbReference type="InterPro" id="IPR042099">
    <property type="entry name" value="ANL_N_sf"/>
</dbReference>
<keyword evidence="3" id="KW-1185">Reference proteome</keyword>
<evidence type="ECO:0000313" key="3">
    <source>
        <dbReference type="Proteomes" id="UP000295515"/>
    </source>
</evidence>
<evidence type="ECO:0000313" key="2">
    <source>
        <dbReference type="EMBL" id="TCW02203.1"/>
    </source>
</evidence>
<dbReference type="AlphaFoldDB" id="A0A4R3Z7H7"/>
<dbReference type="PANTHER" id="PTHR36932">
    <property type="entry name" value="CAPSULAR POLYSACCHARIDE BIOSYNTHESIS PROTEIN"/>
    <property type="match status" value="1"/>
</dbReference>
<organism evidence="2 3">
    <name type="scientific">Longibaculum muris</name>
    <dbReference type="NCBI Taxonomy" id="1796628"/>
    <lineage>
        <taxon>Bacteria</taxon>
        <taxon>Bacillati</taxon>
        <taxon>Bacillota</taxon>
        <taxon>Erysipelotrichia</taxon>
        <taxon>Erysipelotrichales</taxon>
        <taxon>Coprobacillaceae</taxon>
        <taxon>Longibaculum</taxon>
    </lineage>
</organism>
<dbReference type="Proteomes" id="UP000295515">
    <property type="component" value="Unassembled WGS sequence"/>
</dbReference>
<dbReference type="GO" id="GO:0016874">
    <property type="term" value="F:ligase activity"/>
    <property type="evidence" value="ECO:0007669"/>
    <property type="project" value="UniProtKB-KW"/>
</dbReference>
<dbReference type="GeneID" id="98914405"/>
<dbReference type="InterPro" id="IPR000873">
    <property type="entry name" value="AMP-dep_synth/lig_dom"/>
</dbReference>
<dbReference type="EMBL" id="SMCQ01000002">
    <property type="protein sequence ID" value="TCW02203.1"/>
    <property type="molecule type" value="Genomic_DNA"/>
</dbReference>
<proteinExistence type="predicted"/>
<name>A0A4R3Z7H7_9FIRM</name>
<dbReference type="RefSeq" id="WP_066446476.1">
    <property type="nucleotide sequence ID" value="NZ_JANKBF010000003.1"/>
</dbReference>
<accession>A0A4R3Z7H7</accession>
<evidence type="ECO:0000259" key="1">
    <source>
        <dbReference type="Pfam" id="PF00501"/>
    </source>
</evidence>
<dbReference type="SUPFAM" id="SSF56801">
    <property type="entry name" value="Acetyl-CoA synthetase-like"/>
    <property type="match status" value="1"/>
</dbReference>
<dbReference type="Gene3D" id="3.40.50.12780">
    <property type="entry name" value="N-terminal domain of ligase-like"/>
    <property type="match status" value="1"/>
</dbReference>
<protein>
    <submittedName>
        <fullName evidence="2">Phenylacetate-CoA ligase</fullName>
    </submittedName>
</protein>
<gene>
    <name evidence="2" type="ORF">EDD60_102168</name>
</gene>